<evidence type="ECO:0000256" key="1">
    <source>
        <dbReference type="SAM" id="Phobius"/>
    </source>
</evidence>
<accession>A0AA38YJP3</accession>
<dbReference type="PANTHER" id="PTHR31972:SF83">
    <property type="entry name" value="DUF868 FAMILY PROTEIN"/>
    <property type="match status" value="1"/>
</dbReference>
<proteinExistence type="predicted"/>
<keyword evidence="1" id="KW-0812">Transmembrane</keyword>
<sequence>MGQIVIQCIQNREILGFSSCVNVRDFPSCFGENGVQVANFTSSDVSWRAKSYLIIITWSKTLDLYLAKFESRPKLLEGFYLVVVFNGEMVLLLRDNGQNHNLLIECDTIGANNPFHTIRIDSKMVMQVKYLRWKFSGNQTILIDRFMVEVFLDVYNWLFGLTIGNAIFIFQTCFSAKKLFDFLLSFLILCNNKSHGLGYLFMYVNCILCSKILKQDELSMIGNGTNLNCQRMTFLLIMPM</sequence>
<keyword evidence="3" id="KW-1185">Reference proteome</keyword>
<evidence type="ECO:0000313" key="2">
    <source>
        <dbReference type="EMBL" id="KAJ9671661.1"/>
    </source>
</evidence>
<protein>
    <submittedName>
        <fullName evidence="2">Uncharacterized protein</fullName>
    </submittedName>
</protein>
<gene>
    <name evidence="2" type="ORF">PVL29_025391</name>
</gene>
<keyword evidence="1" id="KW-0472">Membrane</keyword>
<dbReference type="InterPro" id="IPR008586">
    <property type="entry name" value="DUF868_pln"/>
</dbReference>
<dbReference type="Pfam" id="PF05910">
    <property type="entry name" value="DUF868"/>
    <property type="match status" value="1"/>
</dbReference>
<keyword evidence="1" id="KW-1133">Transmembrane helix</keyword>
<dbReference type="PANTHER" id="PTHR31972">
    <property type="entry name" value="EXPRESSED PROTEIN"/>
    <property type="match status" value="1"/>
</dbReference>
<dbReference type="AlphaFoldDB" id="A0AA38YJP3"/>
<organism evidence="2 3">
    <name type="scientific">Vitis rotundifolia</name>
    <name type="common">Muscadine grape</name>
    <dbReference type="NCBI Taxonomy" id="103349"/>
    <lineage>
        <taxon>Eukaryota</taxon>
        <taxon>Viridiplantae</taxon>
        <taxon>Streptophyta</taxon>
        <taxon>Embryophyta</taxon>
        <taxon>Tracheophyta</taxon>
        <taxon>Spermatophyta</taxon>
        <taxon>Magnoliopsida</taxon>
        <taxon>eudicotyledons</taxon>
        <taxon>Gunneridae</taxon>
        <taxon>Pentapetalae</taxon>
        <taxon>rosids</taxon>
        <taxon>Vitales</taxon>
        <taxon>Vitaceae</taxon>
        <taxon>Viteae</taxon>
        <taxon>Vitis</taxon>
    </lineage>
</organism>
<comment type="caution">
    <text evidence="2">The sequence shown here is derived from an EMBL/GenBank/DDBJ whole genome shotgun (WGS) entry which is preliminary data.</text>
</comment>
<feature type="transmembrane region" description="Helical" evidence="1">
    <location>
        <begin position="154"/>
        <end position="174"/>
    </location>
</feature>
<name>A0AA38YJP3_VITRO</name>
<reference evidence="2 3" key="1">
    <citation type="journal article" date="2023" name="BMC Biotechnol.">
        <title>Vitis rotundifolia cv Carlos genome sequencing.</title>
        <authorList>
            <person name="Huff M."/>
            <person name="Hulse-Kemp A."/>
            <person name="Scheffler B."/>
            <person name="Youngblood R."/>
            <person name="Simpson S."/>
            <person name="Babiker E."/>
            <person name="Staton M."/>
        </authorList>
    </citation>
    <scope>NUCLEOTIDE SEQUENCE [LARGE SCALE GENOMIC DNA]</scope>
    <source>
        <tissue evidence="2">Leaf</tissue>
    </source>
</reference>
<evidence type="ECO:0000313" key="3">
    <source>
        <dbReference type="Proteomes" id="UP001168098"/>
    </source>
</evidence>
<dbReference type="Proteomes" id="UP001168098">
    <property type="component" value="Unassembled WGS sequence"/>
</dbReference>
<dbReference type="EMBL" id="JARBHA010000019">
    <property type="protein sequence ID" value="KAJ9671661.1"/>
    <property type="molecule type" value="Genomic_DNA"/>
</dbReference>